<evidence type="ECO:0000313" key="7">
    <source>
        <dbReference type="EMBL" id="XBY45997.1"/>
    </source>
</evidence>
<dbReference type="PROSITE" id="PS50932">
    <property type="entry name" value="HTH_LACI_2"/>
    <property type="match status" value="1"/>
</dbReference>
<evidence type="ECO:0000259" key="6">
    <source>
        <dbReference type="PROSITE" id="PS50932"/>
    </source>
</evidence>
<evidence type="ECO:0000256" key="4">
    <source>
        <dbReference type="ARBA" id="ARBA00023163"/>
    </source>
</evidence>
<dbReference type="CDD" id="cd01392">
    <property type="entry name" value="HTH_LacI"/>
    <property type="match status" value="1"/>
</dbReference>
<dbReference type="GO" id="GO:0003700">
    <property type="term" value="F:DNA-binding transcription factor activity"/>
    <property type="evidence" value="ECO:0007669"/>
    <property type="project" value="TreeGrafter"/>
</dbReference>
<dbReference type="Pfam" id="PF00532">
    <property type="entry name" value="Peripla_BP_1"/>
    <property type="match status" value="1"/>
</dbReference>
<keyword evidence="1" id="KW-0678">Repressor</keyword>
<evidence type="ECO:0000256" key="3">
    <source>
        <dbReference type="ARBA" id="ARBA00023125"/>
    </source>
</evidence>
<feature type="domain" description="HTH lacI-type" evidence="6">
    <location>
        <begin position="17"/>
        <end position="71"/>
    </location>
</feature>
<keyword evidence="4" id="KW-0804">Transcription</keyword>
<dbReference type="SUPFAM" id="SSF53822">
    <property type="entry name" value="Periplasmic binding protein-like I"/>
    <property type="match status" value="1"/>
</dbReference>
<protein>
    <submittedName>
        <fullName evidence="7">LacI family DNA-binding transcriptional regulator</fullName>
    </submittedName>
</protein>
<dbReference type="SUPFAM" id="SSF47413">
    <property type="entry name" value="lambda repressor-like DNA-binding domains"/>
    <property type="match status" value="1"/>
</dbReference>
<dbReference type="Gene3D" id="1.10.260.40">
    <property type="entry name" value="lambda repressor-like DNA-binding domains"/>
    <property type="match status" value="1"/>
</dbReference>
<dbReference type="AlphaFoldDB" id="A0AAU7XG97"/>
<reference evidence="7" key="1">
    <citation type="submission" date="2024-06" db="EMBL/GenBank/DDBJ databases">
        <title>Methylostella associata gen. nov., sp. nov., a novel Ancalomicrobiaceae-affiliated facultatively methylotrophic bacteria that feed on methanotrophs of the genus Methylococcus.</title>
        <authorList>
            <person name="Saltykova V."/>
            <person name="Danilova O.V."/>
            <person name="Oshkin I.Y."/>
            <person name="Belova S.E."/>
            <person name="Pimenov N.V."/>
            <person name="Dedysh S.N."/>
        </authorList>
    </citation>
    <scope>NUCLEOTIDE SEQUENCE</scope>
    <source>
        <strain evidence="7">S20</strain>
    </source>
</reference>
<dbReference type="InterPro" id="IPR028082">
    <property type="entry name" value="Peripla_BP_I"/>
</dbReference>
<dbReference type="PANTHER" id="PTHR30146:SF148">
    <property type="entry name" value="HTH-TYPE TRANSCRIPTIONAL REPRESSOR PURR-RELATED"/>
    <property type="match status" value="1"/>
</dbReference>
<dbReference type="Pfam" id="PF00356">
    <property type="entry name" value="LacI"/>
    <property type="match status" value="1"/>
</dbReference>
<dbReference type="GO" id="GO:0000976">
    <property type="term" value="F:transcription cis-regulatory region binding"/>
    <property type="evidence" value="ECO:0007669"/>
    <property type="project" value="TreeGrafter"/>
</dbReference>
<dbReference type="KEGG" id="mflg:ABS361_07110"/>
<dbReference type="InterPro" id="IPR000843">
    <property type="entry name" value="HTH_LacI"/>
</dbReference>
<accession>A0AAU7XG97</accession>
<evidence type="ECO:0000256" key="1">
    <source>
        <dbReference type="ARBA" id="ARBA00022491"/>
    </source>
</evidence>
<gene>
    <name evidence="7" type="ORF">ABS361_07110</name>
</gene>
<dbReference type="InterPro" id="IPR001761">
    <property type="entry name" value="Peripla_BP/Lac1_sug-bd_dom"/>
</dbReference>
<proteinExistence type="predicted"/>
<dbReference type="PROSITE" id="PS00356">
    <property type="entry name" value="HTH_LACI_1"/>
    <property type="match status" value="1"/>
</dbReference>
<keyword evidence="2" id="KW-0805">Transcription regulation</keyword>
<dbReference type="EMBL" id="CP158568">
    <property type="protein sequence ID" value="XBY45997.1"/>
    <property type="molecule type" value="Genomic_DNA"/>
</dbReference>
<keyword evidence="3 7" id="KW-0238">DNA-binding</keyword>
<name>A0AAU7XG97_9HYPH</name>
<dbReference type="CDD" id="cd06289">
    <property type="entry name" value="PBP1_MalI-like"/>
    <property type="match status" value="1"/>
</dbReference>
<dbReference type="InterPro" id="IPR010982">
    <property type="entry name" value="Lambda_DNA-bd_dom_sf"/>
</dbReference>
<organism evidence="7">
    <name type="scientific">Methyloraptor flagellatus</name>
    <dbReference type="NCBI Taxonomy" id="3162530"/>
    <lineage>
        <taxon>Bacteria</taxon>
        <taxon>Pseudomonadati</taxon>
        <taxon>Pseudomonadota</taxon>
        <taxon>Alphaproteobacteria</taxon>
        <taxon>Hyphomicrobiales</taxon>
        <taxon>Ancalomicrobiaceae</taxon>
        <taxon>Methyloraptor</taxon>
    </lineage>
</organism>
<evidence type="ECO:0000256" key="2">
    <source>
        <dbReference type="ARBA" id="ARBA00023015"/>
    </source>
</evidence>
<dbReference type="RefSeq" id="WP_407051094.1">
    <property type="nucleotide sequence ID" value="NZ_CP158568.1"/>
</dbReference>
<sequence length="369" mass="38594">MVETRSGAPKAGAGRPATIVDIAAAAGVSKSTVSLVLRGSPLVKAETREKVERVIERYGYVYNRGAANLRKATSSFVGLLISDLMNPFFTELAVGVEDALYRLGFVPILANTNEDLERQAHVLRSLREHNLAGVIMSPARGSRAWDLANLPTRSVPTVITMRRVEGSPLPYVGPDNRAGSRKATEHLIGLGHRRIAYVGGYASITTQQERIAGWRDALHAAGLPADHSLIFESMPTRAGGLEAAATMLASSRRPTAIVCYNDVVAIGATRAIAEAGLVVGRDVAVVGFDDIAEAADNNPPLTTIDAGTRGIGQRAAEVLLGLIHGADPAEVGHVGETRLVVRASSGAGPAPQTSNTPAQPAALKIGASA</sequence>
<evidence type="ECO:0000256" key="5">
    <source>
        <dbReference type="SAM" id="MobiDB-lite"/>
    </source>
</evidence>
<dbReference type="Gene3D" id="3.40.50.2300">
    <property type="match status" value="2"/>
</dbReference>
<feature type="region of interest" description="Disordered" evidence="5">
    <location>
        <begin position="344"/>
        <end position="369"/>
    </location>
</feature>
<dbReference type="SMART" id="SM00354">
    <property type="entry name" value="HTH_LACI"/>
    <property type="match status" value="1"/>
</dbReference>
<dbReference type="PANTHER" id="PTHR30146">
    <property type="entry name" value="LACI-RELATED TRANSCRIPTIONAL REPRESSOR"/>
    <property type="match status" value="1"/>
</dbReference>